<dbReference type="Gene3D" id="3.40.50.720">
    <property type="entry name" value="NAD(P)-binding Rossmann-like Domain"/>
    <property type="match status" value="1"/>
</dbReference>
<dbReference type="Pfam" id="PF13561">
    <property type="entry name" value="adh_short_C2"/>
    <property type="match status" value="1"/>
</dbReference>
<dbReference type="PANTHER" id="PTHR42879">
    <property type="entry name" value="3-OXOACYL-(ACYL-CARRIER-PROTEIN) REDUCTASE"/>
    <property type="match status" value="1"/>
</dbReference>
<dbReference type="Proteomes" id="UP001165302">
    <property type="component" value="Unassembled WGS sequence"/>
</dbReference>
<dbReference type="RefSeq" id="WP_225554918.1">
    <property type="nucleotide sequence ID" value="NZ_JADEYP010000037.1"/>
</dbReference>
<sequence length="262" mass="28654">MEINLIGKKALIGGCTSGIGRAIAEQLALCGANVTLVARNEGKLEDLIKKLDISKGQHHNFIVADFSDFESYKNIIMDFFATHSIDILVNNTQGPNPGTVEQKSEADYQEAFNLLFQNAVYTTNLAVSGMKQRRFGRVINVSSMTVKEPQDNLVLSNTMRTALVSWSKSLSNVVAKDNITVNSVMTGYFDTERLSSLMENQAKSQGVSFEEIKSKRVDSVPMGRLGDPKEYGYLVAFLASEYASFLTGASIPLDGGIAKTIF</sequence>
<gene>
    <name evidence="2" type="ORF">IPZ78_15545</name>
</gene>
<proteinExistence type="inferred from homology"/>
<accession>A0ABS7Z8P0</accession>
<reference evidence="2" key="1">
    <citation type="submission" date="2020-10" db="EMBL/GenBank/DDBJ databases">
        <authorList>
            <person name="Lu T."/>
            <person name="Wang Q."/>
            <person name="Han X."/>
        </authorList>
    </citation>
    <scope>NUCLEOTIDE SEQUENCE</scope>
    <source>
        <strain evidence="2">WQ 366</strain>
    </source>
</reference>
<dbReference type="InterPro" id="IPR036291">
    <property type="entry name" value="NAD(P)-bd_dom_sf"/>
</dbReference>
<organism evidence="2 3">
    <name type="scientific">Sphingobacterium bovistauri</name>
    <dbReference type="NCBI Taxonomy" id="2781959"/>
    <lineage>
        <taxon>Bacteria</taxon>
        <taxon>Pseudomonadati</taxon>
        <taxon>Bacteroidota</taxon>
        <taxon>Sphingobacteriia</taxon>
        <taxon>Sphingobacteriales</taxon>
        <taxon>Sphingobacteriaceae</taxon>
        <taxon>Sphingobacterium</taxon>
    </lineage>
</organism>
<evidence type="ECO:0000256" key="1">
    <source>
        <dbReference type="ARBA" id="ARBA00006484"/>
    </source>
</evidence>
<keyword evidence="3" id="KW-1185">Reference proteome</keyword>
<evidence type="ECO:0000313" key="3">
    <source>
        <dbReference type="Proteomes" id="UP001165302"/>
    </source>
</evidence>
<dbReference type="CDD" id="cd05344">
    <property type="entry name" value="BKR_like_SDR_like"/>
    <property type="match status" value="1"/>
</dbReference>
<protein>
    <submittedName>
        <fullName evidence="2">SDR family oxidoreductase</fullName>
    </submittedName>
</protein>
<comment type="caution">
    <text evidence="2">The sequence shown here is derived from an EMBL/GenBank/DDBJ whole genome shotgun (WGS) entry which is preliminary data.</text>
</comment>
<dbReference type="PANTHER" id="PTHR42879:SF6">
    <property type="entry name" value="NADPH-DEPENDENT REDUCTASE BACG"/>
    <property type="match status" value="1"/>
</dbReference>
<name>A0ABS7Z8P0_9SPHI</name>
<comment type="similarity">
    <text evidence="1">Belongs to the short-chain dehydrogenases/reductases (SDR) family.</text>
</comment>
<dbReference type="EMBL" id="JADEYP010000037">
    <property type="protein sequence ID" value="MCA5006561.1"/>
    <property type="molecule type" value="Genomic_DNA"/>
</dbReference>
<dbReference type="PRINTS" id="PR00081">
    <property type="entry name" value="GDHRDH"/>
</dbReference>
<evidence type="ECO:0000313" key="2">
    <source>
        <dbReference type="EMBL" id="MCA5006561.1"/>
    </source>
</evidence>
<dbReference type="InterPro" id="IPR050259">
    <property type="entry name" value="SDR"/>
</dbReference>
<dbReference type="InterPro" id="IPR002347">
    <property type="entry name" value="SDR_fam"/>
</dbReference>
<dbReference type="SUPFAM" id="SSF51735">
    <property type="entry name" value="NAD(P)-binding Rossmann-fold domains"/>
    <property type="match status" value="1"/>
</dbReference>